<dbReference type="InterPro" id="IPR019734">
    <property type="entry name" value="TPR_rpt"/>
</dbReference>
<protein>
    <submittedName>
        <fullName evidence="3">Uncharacterized protein</fullName>
    </submittedName>
</protein>
<dbReference type="SMR" id="A0A3B6LRQ6"/>
<dbReference type="Gramene" id="TraesPARA_EIv1.0_1713200.1">
    <property type="protein sequence ID" value="TraesPARA_EIv1.0_1713200.1.CDS"/>
    <property type="gene ID" value="TraesPARA_EIv1.0_1713200"/>
</dbReference>
<dbReference type="PANTHER" id="PTHR46224:SF38">
    <property type="match status" value="1"/>
</dbReference>
<dbReference type="Gene3D" id="1.25.40.10">
    <property type="entry name" value="Tetratricopeptide repeat domain"/>
    <property type="match status" value="1"/>
</dbReference>
<feature type="repeat" description="ANK" evidence="1">
    <location>
        <begin position="44"/>
        <end position="66"/>
    </location>
</feature>
<dbReference type="Gramene" id="TraesCAD_scaffold_066427_01G000100.1">
    <property type="protein sequence ID" value="TraesCAD_scaffold_066427_01G000100.1"/>
    <property type="gene ID" value="TraesCAD_scaffold_066427_01G000100"/>
</dbReference>
<dbReference type="PROSITE" id="PS50297">
    <property type="entry name" value="ANK_REP_REGION"/>
    <property type="match status" value="6"/>
</dbReference>
<feature type="repeat" description="ANK" evidence="1">
    <location>
        <begin position="111"/>
        <end position="143"/>
    </location>
</feature>
<dbReference type="InterPro" id="IPR002110">
    <property type="entry name" value="Ankyrin_rpt"/>
</dbReference>
<evidence type="ECO:0000256" key="2">
    <source>
        <dbReference type="PROSITE-ProRule" id="PRU00339"/>
    </source>
</evidence>
<feature type="repeat" description="TPR" evidence="2">
    <location>
        <begin position="303"/>
        <end position="336"/>
    </location>
</feature>
<dbReference type="InterPro" id="IPR036770">
    <property type="entry name" value="Ankyrin_rpt-contain_sf"/>
</dbReference>
<dbReference type="SUPFAM" id="SSF48403">
    <property type="entry name" value="Ankyrin repeat"/>
    <property type="match status" value="1"/>
</dbReference>
<dbReference type="Gramene" id="TraesJUL5B03G02965700.1">
    <property type="protein sequence ID" value="TraesJUL5B03G02965700.1"/>
    <property type="gene ID" value="TraesJUL5B03G02965700"/>
</dbReference>
<evidence type="ECO:0000313" key="3">
    <source>
        <dbReference type="EnsemblPlants" id="TraesCS5B02G345300.1"/>
    </source>
</evidence>
<dbReference type="AlphaFoldDB" id="A0A3B6LRQ6"/>
<feature type="repeat" description="ANK" evidence="1">
    <location>
        <begin position="148"/>
        <end position="177"/>
    </location>
</feature>
<feature type="repeat" description="ANK" evidence="1">
    <location>
        <begin position="211"/>
        <end position="243"/>
    </location>
</feature>
<dbReference type="KEGG" id="taes:123116776"/>
<dbReference type="SMART" id="SM00028">
    <property type="entry name" value="TPR"/>
    <property type="match status" value="3"/>
</dbReference>
<dbReference type="PROSITE" id="PS50088">
    <property type="entry name" value="ANK_REPEAT"/>
    <property type="match status" value="6"/>
</dbReference>
<keyword evidence="1" id="KW-0040">ANK repeat</keyword>
<dbReference type="STRING" id="4565.A0A3B6LRQ6"/>
<keyword evidence="2" id="KW-0802">TPR repeat</keyword>
<organism evidence="3">
    <name type="scientific">Triticum aestivum</name>
    <name type="common">Wheat</name>
    <dbReference type="NCBI Taxonomy" id="4565"/>
    <lineage>
        <taxon>Eukaryota</taxon>
        <taxon>Viridiplantae</taxon>
        <taxon>Streptophyta</taxon>
        <taxon>Embryophyta</taxon>
        <taxon>Tracheophyta</taxon>
        <taxon>Spermatophyta</taxon>
        <taxon>Magnoliopsida</taxon>
        <taxon>Liliopsida</taxon>
        <taxon>Poales</taxon>
        <taxon>Poaceae</taxon>
        <taxon>BOP clade</taxon>
        <taxon>Pooideae</taxon>
        <taxon>Triticodae</taxon>
        <taxon>Triticeae</taxon>
        <taxon>Triticinae</taxon>
        <taxon>Triticum</taxon>
    </lineage>
</organism>
<reference evidence="3" key="1">
    <citation type="submission" date="2018-08" db="EMBL/GenBank/DDBJ databases">
        <authorList>
            <person name="Rossello M."/>
        </authorList>
    </citation>
    <scope>NUCLEOTIDE SEQUENCE [LARGE SCALE GENOMIC DNA]</scope>
    <source>
        <strain evidence="3">cv. Chinese Spring</strain>
    </source>
</reference>
<dbReference type="EnsemblPlants" id="TraesCS5B02G345300.1">
    <property type="protein sequence ID" value="TraesCS5B02G345300.1"/>
    <property type="gene ID" value="TraesCS5B02G345300"/>
</dbReference>
<dbReference type="Gramene" id="TraesCS5B02G345300.1">
    <property type="protein sequence ID" value="TraesCS5B02G345300.1"/>
    <property type="gene ID" value="TraesCS5B02G345300"/>
</dbReference>
<proteinExistence type="predicted"/>
<feature type="repeat" description="ANK" evidence="1">
    <location>
        <begin position="178"/>
        <end position="210"/>
    </location>
</feature>
<dbReference type="InterPro" id="IPR011990">
    <property type="entry name" value="TPR-like_helical_dom_sf"/>
</dbReference>
<sequence>MASSSSRVHVQNRIAALQAARDGDLRALKEMAERTDLRGAQDVEGANALHLAADKGSLECCKFLIEEVGLGVNSVTTTGKTPLSCALYAGNAQVMKYLIDHGANPKKANAQGLTMLHIAAGRGLCEPLELLLSQGIPVDIMLVVYVGTPLHAAASRGQHQAMKILLEHGADPNILMDDNVSPLMLACCEKSLKCMRLLIEAGADVNGNSYRGPTPLTYAVESGWTDIVKFLLEAGADPNIPAEGGDIPIKLAAKCGQSDLVKILFSKTKQVPSLPYWTVDGIIRTMESPLIRRQDPVPGEGIITALKSRGRAAFAKEDYHAALYFFGRVIEIDPSDATMFSNRSACWLQMREWERALSDAQYCRKLQPDWCKGWFREGTALTFMENYQGAADAFQEALKREPESDEIKRALGEAMESAARSGDKKP</sequence>
<gene>
    <name evidence="3" type="primary">LOC123116776</name>
</gene>
<accession>A0A3B6LRQ6</accession>
<keyword evidence="4" id="KW-1185">Reference proteome</keyword>
<dbReference type="SMART" id="SM00248">
    <property type="entry name" value="ANK"/>
    <property type="match status" value="7"/>
</dbReference>
<dbReference type="Gene3D" id="1.25.40.20">
    <property type="entry name" value="Ankyrin repeat-containing domain"/>
    <property type="match status" value="3"/>
</dbReference>
<feature type="repeat" description="TPR" evidence="2">
    <location>
        <begin position="371"/>
        <end position="404"/>
    </location>
</feature>
<dbReference type="OMA" id="GCLECCK"/>
<reference evidence="3" key="2">
    <citation type="submission" date="2018-10" db="UniProtKB">
        <authorList>
            <consortium name="EnsemblPlants"/>
        </authorList>
    </citation>
    <scope>IDENTIFICATION</scope>
</reference>
<dbReference type="PRINTS" id="PR01415">
    <property type="entry name" value="ANKYRIN"/>
</dbReference>
<dbReference type="RefSeq" id="XP_044393618.1">
    <property type="nucleotide sequence ID" value="XM_044537683.1"/>
</dbReference>
<dbReference type="SUPFAM" id="SSF48452">
    <property type="entry name" value="TPR-like"/>
    <property type="match status" value="1"/>
</dbReference>
<evidence type="ECO:0000256" key="1">
    <source>
        <dbReference type="PROSITE-ProRule" id="PRU00023"/>
    </source>
</evidence>
<dbReference type="OrthoDB" id="590877at2759"/>
<feature type="repeat" description="ANK" evidence="1">
    <location>
        <begin position="78"/>
        <end position="110"/>
    </location>
</feature>
<dbReference type="InterPro" id="IPR051616">
    <property type="entry name" value="Cul2-RING_E3_ligase_SR"/>
</dbReference>
<dbReference type="GeneID" id="123116776"/>
<evidence type="ECO:0000313" key="4">
    <source>
        <dbReference type="Proteomes" id="UP000019116"/>
    </source>
</evidence>
<dbReference type="PROSITE" id="PS50005">
    <property type="entry name" value="TPR"/>
    <property type="match status" value="2"/>
</dbReference>
<name>A0A3B6LRQ6_WHEAT</name>
<dbReference type="Proteomes" id="UP000019116">
    <property type="component" value="Chromosome 5B"/>
</dbReference>
<dbReference type="PANTHER" id="PTHR46224">
    <property type="entry name" value="ANKYRIN REPEAT FAMILY PROTEIN"/>
    <property type="match status" value="1"/>
</dbReference>
<dbReference type="Pfam" id="PF12796">
    <property type="entry name" value="Ank_2"/>
    <property type="match status" value="3"/>
</dbReference>